<name>A0ACC3SZP0_LIPKO</name>
<dbReference type="Proteomes" id="UP001433508">
    <property type="component" value="Unassembled WGS sequence"/>
</dbReference>
<organism evidence="1 2">
    <name type="scientific">Lipomyces kononenkoae</name>
    <name type="common">Yeast</name>
    <dbReference type="NCBI Taxonomy" id="34357"/>
    <lineage>
        <taxon>Eukaryota</taxon>
        <taxon>Fungi</taxon>
        <taxon>Dikarya</taxon>
        <taxon>Ascomycota</taxon>
        <taxon>Saccharomycotina</taxon>
        <taxon>Lipomycetes</taxon>
        <taxon>Lipomycetales</taxon>
        <taxon>Lipomycetaceae</taxon>
        <taxon>Lipomyces</taxon>
    </lineage>
</organism>
<proteinExistence type="predicted"/>
<reference evidence="2" key="1">
    <citation type="journal article" date="2024" name="Front. Bioeng. Biotechnol.">
        <title>Genome-scale model development and genomic sequencing of the oleaginous clade Lipomyces.</title>
        <authorList>
            <person name="Czajka J.J."/>
            <person name="Han Y."/>
            <person name="Kim J."/>
            <person name="Mondo S.J."/>
            <person name="Hofstad B.A."/>
            <person name="Robles A."/>
            <person name="Haridas S."/>
            <person name="Riley R."/>
            <person name="LaButti K."/>
            <person name="Pangilinan J."/>
            <person name="Andreopoulos W."/>
            <person name="Lipzen A."/>
            <person name="Yan J."/>
            <person name="Wang M."/>
            <person name="Ng V."/>
            <person name="Grigoriev I.V."/>
            <person name="Spatafora J.W."/>
            <person name="Magnuson J.K."/>
            <person name="Baker S.E."/>
            <person name="Pomraning K.R."/>
        </authorList>
    </citation>
    <scope>NUCLEOTIDE SEQUENCE [LARGE SCALE GENOMIC DNA]</scope>
    <source>
        <strain evidence="2">CBS 7786</strain>
    </source>
</reference>
<protein>
    <submittedName>
        <fullName evidence="1">Uncharacterized protein</fullName>
    </submittedName>
</protein>
<comment type="caution">
    <text evidence="1">The sequence shown here is derived from an EMBL/GenBank/DDBJ whole genome shotgun (WGS) entry which is preliminary data.</text>
</comment>
<accession>A0ACC3SZP0</accession>
<evidence type="ECO:0000313" key="1">
    <source>
        <dbReference type="EMBL" id="KAK9237132.1"/>
    </source>
</evidence>
<keyword evidence="2" id="KW-1185">Reference proteome</keyword>
<evidence type="ECO:0000313" key="2">
    <source>
        <dbReference type="Proteomes" id="UP001433508"/>
    </source>
</evidence>
<dbReference type="EMBL" id="MU971373">
    <property type="protein sequence ID" value="KAK9237132.1"/>
    <property type="molecule type" value="Genomic_DNA"/>
</dbReference>
<sequence>QYMDDIRKVTFSKTEGELSEIINEMSSKYPVEIMSYVKEQWLYGEMKECWLEQYIRHNVNFGYSTTSPVEQSHHAMKAGMLSASATLHASALRLLEHEPGVKDIAKSSENFRIPLSIYRRTELTLITLVSVSALRIIEKEIKMMAEGYE</sequence>
<feature type="non-terminal residue" evidence="1">
    <location>
        <position position="1"/>
    </location>
</feature>
<gene>
    <name evidence="1" type="ORF">V1525DRAFT_344557</name>
</gene>